<organism evidence="2 3">
    <name type="scientific">Alistipes finegoldii (strain DSM 17242 / JCM 16770 / CCUG 46020 / CIP 107999 / KCTC 15236 / AHN 2437)</name>
    <dbReference type="NCBI Taxonomy" id="679935"/>
    <lineage>
        <taxon>Bacteria</taxon>
        <taxon>Pseudomonadati</taxon>
        <taxon>Bacteroidota</taxon>
        <taxon>Bacteroidia</taxon>
        <taxon>Bacteroidales</taxon>
        <taxon>Rikenellaceae</taxon>
        <taxon>Alistipes</taxon>
    </lineage>
</organism>
<reference evidence="3" key="1">
    <citation type="journal article" date="2013" name="Stand. Genomic Sci.">
        <title>Complete genome sequence of the bile-resistant pigment-producing anaerobe Alistipes finegoldii type strain (AHN2437(T)).</title>
        <authorList>
            <person name="Mavromatis K."/>
            <person name="Stackebrandt E."/>
            <person name="Munk C."/>
            <person name="Lapidus A."/>
            <person name="Nolan M."/>
            <person name="Lucas S."/>
            <person name="Hammon N."/>
            <person name="Deshpande S."/>
            <person name="Cheng J.F."/>
            <person name="Tapia R."/>
            <person name="Goodwin L.A."/>
            <person name="Pitluck S."/>
            <person name="Liolios K."/>
            <person name="Pagani I."/>
            <person name="Ivanova N."/>
            <person name="Mikhailova N."/>
            <person name="Huntemann M."/>
            <person name="Pati A."/>
            <person name="Chen A."/>
            <person name="Palaniappan K."/>
            <person name="Land M."/>
            <person name="Hauser L."/>
            <person name="Rohde M."/>
            <person name="Gronow S."/>
            <person name="Goker M."/>
            <person name="Detter J.C."/>
            <person name="Bristow J."/>
            <person name="Eisen J.A."/>
            <person name="Markowitz V."/>
            <person name="Hugenholtz P."/>
            <person name="Kyrpides N.C."/>
            <person name="Klenk H.P."/>
            <person name="Woyke T."/>
        </authorList>
    </citation>
    <scope>NUCLEOTIDE SEQUENCE</scope>
    <source>
        <strain evidence="3">DSM 17242 / JCM 16770 / AHN 2437 / CCUG 46020 / CIP 107999</strain>
    </source>
</reference>
<accession>I3YJG9</accession>
<dbReference type="KEGG" id="afd:Alfi_0762"/>
<dbReference type="AlphaFoldDB" id="I3YJG9"/>
<evidence type="ECO:0000313" key="2">
    <source>
        <dbReference type="EMBL" id="AFL77137.1"/>
    </source>
</evidence>
<dbReference type="RefSeq" id="WP_014774821.1">
    <property type="nucleotide sequence ID" value="NC_018011.1"/>
</dbReference>
<sequence>MKGRLQLPMYTAAALAAANPLLLKGEVVYESDTRKRKVGDGISKWNDLAYDAGGDLPKMTPVAGADSVADFLGTSAPINDVLQKVIAATAIGKVRMVRFGGLQCMVWYIEGTTTVGVFGFVAENNAIAFGSVDDSEFPAGIFESTDEEIAAVVSYACSFISLTAIPASYISTNTLYQFASYSEKTTWNAKANSNLDNVSLLKSLNAEGYYKAPDGMMFAWGTRCNQTTSITVYFPASFYARPYAIITTPTAFGDAAVEVAAADPVSASYFTMRPRYIKRLSNGQAEYGNSGCTFQYLAIGRWK</sequence>
<dbReference type="SUPFAM" id="SSF69349">
    <property type="entry name" value="Phage fibre proteins"/>
    <property type="match status" value="1"/>
</dbReference>
<dbReference type="InterPro" id="IPR054075">
    <property type="entry name" value="Gp53-like_C"/>
</dbReference>
<name>I3YJG9_ALIFI</name>
<protein>
    <recommendedName>
        <fullName evidence="1">Putative tail fiber protein gp53-like C-terminal domain-containing protein</fullName>
    </recommendedName>
</protein>
<evidence type="ECO:0000259" key="1">
    <source>
        <dbReference type="Pfam" id="PF21882"/>
    </source>
</evidence>
<dbReference type="HOGENOM" id="CLU_917130_0_0_10"/>
<gene>
    <name evidence="2" type="ordered locus">Alfi_0762</name>
</gene>
<dbReference type="Proteomes" id="UP000006052">
    <property type="component" value="Chromosome"/>
</dbReference>
<dbReference type="STRING" id="679935.Alfi_0762"/>
<evidence type="ECO:0000313" key="3">
    <source>
        <dbReference type="Proteomes" id="UP000006052"/>
    </source>
</evidence>
<dbReference type="PATRIC" id="fig|679935.3.peg.706"/>
<proteinExistence type="predicted"/>
<dbReference type="EMBL" id="CP003274">
    <property type="protein sequence ID" value="AFL77137.1"/>
    <property type="molecule type" value="Genomic_DNA"/>
</dbReference>
<feature type="domain" description="Putative tail fiber protein gp53-like C-terminal" evidence="1">
    <location>
        <begin position="211"/>
        <end position="301"/>
    </location>
</feature>
<dbReference type="Pfam" id="PF21882">
    <property type="entry name" value="Gp53-like_C"/>
    <property type="match status" value="1"/>
</dbReference>
<dbReference type="Gene3D" id="2.60.40.3940">
    <property type="match status" value="1"/>
</dbReference>